<dbReference type="OrthoDB" id="3989258at2759"/>
<evidence type="ECO:0000256" key="4">
    <source>
        <dbReference type="ARBA" id="ARBA00018967"/>
    </source>
</evidence>
<name>W1QAA3_OGAPD</name>
<evidence type="ECO:0000256" key="7">
    <source>
        <dbReference type="ARBA" id="ARBA00022989"/>
    </source>
</evidence>
<dbReference type="HOGENOM" id="CLU_1652684_0_0_1"/>
<comment type="subcellular location">
    <subcellularLocation>
        <location evidence="2">Peroxisome membrane</location>
        <topology evidence="2">Single-pass membrane protein</topology>
    </subcellularLocation>
</comment>
<evidence type="ECO:0000256" key="9">
    <source>
        <dbReference type="ARBA" id="ARBA00023140"/>
    </source>
</evidence>
<organism evidence="10 11">
    <name type="scientific">Ogataea parapolymorpha (strain ATCC 26012 / BCRC 20466 / JCM 22074 / NRRL Y-7560 / DL-1)</name>
    <name type="common">Yeast</name>
    <name type="synonym">Hansenula polymorpha</name>
    <dbReference type="NCBI Taxonomy" id="871575"/>
    <lineage>
        <taxon>Eukaryota</taxon>
        <taxon>Fungi</taxon>
        <taxon>Dikarya</taxon>
        <taxon>Ascomycota</taxon>
        <taxon>Saccharomycotina</taxon>
        <taxon>Pichiomycetes</taxon>
        <taxon>Pichiales</taxon>
        <taxon>Pichiaceae</taxon>
        <taxon>Ogataea</taxon>
    </lineage>
</organism>
<dbReference type="InterPro" id="IPR038613">
    <property type="entry name" value="Peroxin-22_C_sf"/>
</dbReference>
<dbReference type="Proteomes" id="UP000008673">
    <property type="component" value="Unassembled WGS sequence"/>
</dbReference>
<reference evidence="10 11" key="1">
    <citation type="journal article" date="2013" name="BMC Genomics">
        <title>Genome sequence and analysis of methylotrophic yeast Hansenula polymorpha DL1.</title>
        <authorList>
            <person name="Ravin N.V."/>
            <person name="Eldarov M.A."/>
            <person name="Kadnikov V.V."/>
            <person name="Beletsky A.V."/>
            <person name="Schneider J."/>
            <person name="Mardanova E.S."/>
            <person name="Smekalova E.M."/>
            <person name="Zvereva M.I."/>
            <person name="Dontsova O.A."/>
            <person name="Mardanov A.V."/>
            <person name="Skryabin K.G."/>
        </authorList>
    </citation>
    <scope>NUCLEOTIDE SEQUENCE [LARGE SCALE GENOMIC DNA]</scope>
    <source>
        <strain evidence="11">ATCC 26012 / BCRC 20466 / JCM 22074 / NRRL Y-7560 / DL-1</strain>
    </source>
</reference>
<accession>W1QAA3</accession>
<dbReference type="EMBL" id="AEOI02000009">
    <property type="protein sequence ID" value="ESW97283.1"/>
    <property type="molecule type" value="Genomic_DNA"/>
</dbReference>
<keyword evidence="5" id="KW-0962">Peroxisome biogenesis</keyword>
<dbReference type="Gene3D" id="3.40.50.11730">
    <property type="entry name" value="Peroxisome assembly protein 22"/>
    <property type="match status" value="1"/>
</dbReference>
<evidence type="ECO:0000256" key="6">
    <source>
        <dbReference type="ARBA" id="ARBA00022692"/>
    </source>
</evidence>
<evidence type="ECO:0000256" key="1">
    <source>
        <dbReference type="ARBA" id="ARBA00003659"/>
    </source>
</evidence>
<keyword evidence="9" id="KW-0576">Peroxisome</keyword>
<keyword evidence="8" id="KW-0472">Membrane</keyword>
<comment type="similarity">
    <text evidence="3">Belongs to the peroxin-22 family.</text>
</comment>
<dbReference type="GeneID" id="25770849"/>
<evidence type="ECO:0000313" key="11">
    <source>
        <dbReference type="Proteomes" id="UP000008673"/>
    </source>
</evidence>
<gene>
    <name evidence="10" type="ORF">HPODL_01386</name>
</gene>
<proteinExistence type="inferred from homology"/>
<dbReference type="GO" id="GO:0005778">
    <property type="term" value="C:peroxisomal membrane"/>
    <property type="evidence" value="ECO:0007669"/>
    <property type="project" value="UniProtKB-SubCell"/>
</dbReference>
<protein>
    <recommendedName>
        <fullName evidence="4">Peroxisome assembly protein 22</fullName>
    </recommendedName>
</protein>
<evidence type="ECO:0000313" key="10">
    <source>
        <dbReference type="EMBL" id="ESW97283.1"/>
    </source>
</evidence>
<evidence type="ECO:0000256" key="3">
    <source>
        <dbReference type="ARBA" id="ARBA00009642"/>
    </source>
</evidence>
<comment type="function">
    <text evidence="1">Involved in peroxisome biogenesis.</text>
</comment>
<evidence type="ECO:0000256" key="5">
    <source>
        <dbReference type="ARBA" id="ARBA00022593"/>
    </source>
</evidence>
<dbReference type="InterPro" id="IPR024359">
    <property type="entry name" value="Peroxin-22"/>
</dbReference>
<keyword evidence="7" id="KW-1133">Transmembrane helix</keyword>
<evidence type="ECO:0000256" key="2">
    <source>
        <dbReference type="ARBA" id="ARBA00004549"/>
    </source>
</evidence>
<dbReference type="RefSeq" id="XP_013933368.1">
    <property type="nucleotide sequence ID" value="XM_014077893.1"/>
</dbReference>
<dbReference type="GO" id="GO:0007031">
    <property type="term" value="P:peroxisome organization"/>
    <property type="evidence" value="ECO:0007669"/>
    <property type="project" value="UniProtKB-KW"/>
</dbReference>
<comment type="caution">
    <text evidence="10">The sequence shown here is derived from an EMBL/GenBank/DDBJ whole genome shotgun (WGS) entry which is preliminary data.</text>
</comment>
<sequence>MSRNSRKLWPHAIAATAVVGLVIGGAWALKTINSGLFEEPAKTSEASKSNGQSVSLVLTQKDLDSFSAAYLNEYPNLTVILHPSVDKSEFLSRFNVQGNSHKVIQVRSEESIFHVLKQLSSKINLITMNNLEMSANEVEAFHLDKFLINVHEVDHINDYI</sequence>
<dbReference type="KEGG" id="opa:HPODL_01386"/>
<keyword evidence="11" id="KW-1185">Reference proteome</keyword>
<keyword evidence="6" id="KW-0812">Transmembrane</keyword>
<dbReference type="Pfam" id="PF12827">
    <property type="entry name" value="Peroxin-22"/>
    <property type="match status" value="1"/>
</dbReference>
<dbReference type="AlphaFoldDB" id="W1QAA3"/>
<evidence type="ECO:0000256" key="8">
    <source>
        <dbReference type="ARBA" id="ARBA00023136"/>
    </source>
</evidence>